<keyword evidence="2" id="KW-1185">Reference proteome</keyword>
<reference evidence="1 2" key="1">
    <citation type="journal article" date="2024" name="G3 (Bethesda)">
        <title>Genome assembly of Hibiscus sabdariffa L. provides insights into metabolisms of medicinal natural products.</title>
        <authorList>
            <person name="Kim T."/>
        </authorList>
    </citation>
    <scope>NUCLEOTIDE SEQUENCE [LARGE SCALE GENOMIC DNA]</scope>
    <source>
        <strain evidence="1">TK-2024</strain>
        <tissue evidence="1">Old leaves</tissue>
    </source>
</reference>
<dbReference type="EMBL" id="JBBPBM010000009">
    <property type="protein sequence ID" value="KAK8568911.1"/>
    <property type="molecule type" value="Genomic_DNA"/>
</dbReference>
<gene>
    <name evidence="1" type="ORF">V6N12_007446</name>
</gene>
<proteinExistence type="predicted"/>
<evidence type="ECO:0000313" key="1">
    <source>
        <dbReference type="EMBL" id="KAK8568911.1"/>
    </source>
</evidence>
<sequence>MVEIWSVNSILTHSWRLGIHKLELETDNVEVERILNSFSEALKDNVIVDEIQVLVTSPPVKALALVHQEQSLSSVG</sequence>
<name>A0ABR2F1T0_9ROSI</name>
<evidence type="ECO:0008006" key="3">
    <source>
        <dbReference type="Google" id="ProtNLM"/>
    </source>
</evidence>
<comment type="caution">
    <text evidence="1">The sequence shown here is derived from an EMBL/GenBank/DDBJ whole genome shotgun (WGS) entry which is preliminary data.</text>
</comment>
<organism evidence="1 2">
    <name type="scientific">Hibiscus sabdariffa</name>
    <name type="common">roselle</name>
    <dbReference type="NCBI Taxonomy" id="183260"/>
    <lineage>
        <taxon>Eukaryota</taxon>
        <taxon>Viridiplantae</taxon>
        <taxon>Streptophyta</taxon>
        <taxon>Embryophyta</taxon>
        <taxon>Tracheophyta</taxon>
        <taxon>Spermatophyta</taxon>
        <taxon>Magnoliopsida</taxon>
        <taxon>eudicotyledons</taxon>
        <taxon>Gunneridae</taxon>
        <taxon>Pentapetalae</taxon>
        <taxon>rosids</taxon>
        <taxon>malvids</taxon>
        <taxon>Malvales</taxon>
        <taxon>Malvaceae</taxon>
        <taxon>Malvoideae</taxon>
        <taxon>Hibiscus</taxon>
    </lineage>
</organism>
<evidence type="ECO:0000313" key="2">
    <source>
        <dbReference type="Proteomes" id="UP001472677"/>
    </source>
</evidence>
<dbReference type="Proteomes" id="UP001472677">
    <property type="component" value="Unassembled WGS sequence"/>
</dbReference>
<accession>A0ABR2F1T0</accession>
<protein>
    <recommendedName>
        <fullName evidence="3">RNase H type-1 domain-containing protein</fullName>
    </recommendedName>
</protein>